<dbReference type="Pfam" id="PF09348">
    <property type="entry name" value="DUF1990"/>
    <property type="match status" value="1"/>
</dbReference>
<protein>
    <submittedName>
        <fullName evidence="2">DUF1990 domain-containing protein</fullName>
    </submittedName>
</protein>
<name>A0A2W5AZW8_9CORY</name>
<evidence type="ECO:0000313" key="3">
    <source>
        <dbReference type="Proteomes" id="UP000249451"/>
    </source>
</evidence>
<feature type="domain" description="DUF1990" evidence="1">
    <location>
        <begin position="24"/>
        <end position="125"/>
    </location>
</feature>
<evidence type="ECO:0000259" key="1">
    <source>
        <dbReference type="Pfam" id="PF09348"/>
    </source>
</evidence>
<sequence length="149" mass="17104">MTQPLSYSSTAGMPRLRMSRVIDTDFDTAAERLFHWGLQRSGLFRVRPTHQVVERGAEVSLGLGPWHWRCRVVDVFWDEGRAGFTYGTLPGHLERGEETFTVERLRDGRTLVLVDASSEPAHFTFLRPLLDIPRRALIRCFYLRALDAS</sequence>
<reference evidence="2 3" key="1">
    <citation type="submission" date="2017-11" db="EMBL/GenBank/DDBJ databases">
        <title>Infants hospitalized years apart are colonized by the same room-sourced microbial strains.</title>
        <authorList>
            <person name="Brooks B."/>
            <person name="Olm M.R."/>
            <person name="Firek B.A."/>
            <person name="Baker R."/>
            <person name="Thomas B.C."/>
            <person name="Morowitz M.J."/>
            <person name="Banfield J.F."/>
        </authorList>
    </citation>
    <scope>NUCLEOTIDE SEQUENCE [LARGE SCALE GENOMIC DNA]</scope>
    <source>
        <strain evidence="2">S2_012_000_R3_87</strain>
    </source>
</reference>
<organism evidence="2 3">
    <name type="scientific">Corynebacterium urealyticum</name>
    <dbReference type="NCBI Taxonomy" id="43771"/>
    <lineage>
        <taxon>Bacteria</taxon>
        <taxon>Bacillati</taxon>
        <taxon>Actinomycetota</taxon>
        <taxon>Actinomycetes</taxon>
        <taxon>Mycobacteriales</taxon>
        <taxon>Corynebacteriaceae</taxon>
        <taxon>Corynebacterium</taxon>
    </lineage>
</organism>
<dbReference type="Proteomes" id="UP000249451">
    <property type="component" value="Unassembled WGS sequence"/>
</dbReference>
<evidence type="ECO:0000313" key="2">
    <source>
        <dbReference type="EMBL" id="PZO99193.1"/>
    </source>
</evidence>
<dbReference type="AlphaFoldDB" id="A0A2W5AZW8"/>
<accession>A0A2W5AZW8</accession>
<comment type="caution">
    <text evidence="2">The sequence shown here is derived from an EMBL/GenBank/DDBJ whole genome shotgun (WGS) entry which is preliminary data.</text>
</comment>
<proteinExistence type="predicted"/>
<dbReference type="EMBL" id="QFNY01000219">
    <property type="protein sequence ID" value="PZO99193.1"/>
    <property type="molecule type" value="Genomic_DNA"/>
</dbReference>
<dbReference type="InterPro" id="IPR018960">
    <property type="entry name" value="DUF1990"/>
</dbReference>
<gene>
    <name evidence="2" type="ORF">DI609_08875</name>
</gene>